<reference evidence="1 2" key="1">
    <citation type="journal article" date="2022" name="DNA Res.">
        <title>Chromosomal-level genome assembly of the orchid tree Bauhinia variegata (Leguminosae; Cercidoideae) supports the allotetraploid origin hypothesis of Bauhinia.</title>
        <authorList>
            <person name="Zhong Y."/>
            <person name="Chen Y."/>
            <person name="Zheng D."/>
            <person name="Pang J."/>
            <person name="Liu Y."/>
            <person name="Luo S."/>
            <person name="Meng S."/>
            <person name="Qian L."/>
            <person name="Wei D."/>
            <person name="Dai S."/>
            <person name="Zhou R."/>
        </authorList>
    </citation>
    <scope>NUCLEOTIDE SEQUENCE [LARGE SCALE GENOMIC DNA]</scope>
    <source>
        <strain evidence="1">BV-YZ2020</strain>
    </source>
</reference>
<protein>
    <submittedName>
        <fullName evidence="1">Uncharacterized protein</fullName>
    </submittedName>
</protein>
<organism evidence="1 2">
    <name type="scientific">Bauhinia variegata</name>
    <name type="common">Purple orchid tree</name>
    <name type="synonym">Phanera variegata</name>
    <dbReference type="NCBI Taxonomy" id="167791"/>
    <lineage>
        <taxon>Eukaryota</taxon>
        <taxon>Viridiplantae</taxon>
        <taxon>Streptophyta</taxon>
        <taxon>Embryophyta</taxon>
        <taxon>Tracheophyta</taxon>
        <taxon>Spermatophyta</taxon>
        <taxon>Magnoliopsida</taxon>
        <taxon>eudicotyledons</taxon>
        <taxon>Gunneridae</taxon>
        <taxon>Pentapetalae</taxon>
        <taxon>rosids</taxon>
        <taxon>fabids</taxon>
        <taxon>Fabales</taxon>
        <taxon>Fabaceae</taxon>
        <taxon>Cercidoideae</taxon>
        <taxon>Cercideae</taxon>
        <taxon>Bauhiniinae</taxon>
        <taxon>Bauhinia</taxon>
    </lineage>
</organism>
<name>A0ACB9L7H8_BAUVA</name>
<evidence type="ECO:0000313" key="1">
    <source>
        <dbReference type="EMBL" id="KAI4305480.1"/>
    </source>
</evidence>
<gene>
    <name evidence="1" type="ORF">L6164_028844</name>
</gene>
<accession>A0ACB9L7H8</accession>
<dbReference type="EMBL" id="CM039437">
    <property type="protein sequence ID" value="KAI4305480.1"/>
    <property type="molecule type" value="Genomic_DNA"/>
</dbReference>
<comment type="caution">
    <text evidence="1">The sequence shown here is derived from an EMBL/GenBank/DDBJ whole genome shotgun (WGS) entry which is preliminary data.</text>
</comment>
<sequence length="1244" mass="141226">MAAASVSFNGIVSEVLTNDNYENWSALVKNYLIGQGFWDVVSSSSAKSGDEDWKMKNGKALHAIQLSCGSDALAWIRNCETAKEAWNQLSFSFSSDMGGDRDTELGIMDDIVLGHNNMKKLRRHVETGNWDAANYYIDKNKDDPDVVFSACSLGRTILHIAVIAGREEIVEKLIEAVKDKEKLLKSKDNRGYTALALAAKFTDKLRMAKFMVEKCKDLLTINSMDDEIPVLLASANGHKEMTRYLYSQTPWDEMSEGQVVHYGGLLLTRCISAQIFYVALTLLRRQNPSIPLTHESENLRPLYVLSQMPHVFPSGYHTKTVFERFLYEVLEVDSKSYSDSLSRNIINKTSHADQHKGREASEQLFPLTLIVWTPLQNVILENLSVLLGFKEIYEAKLTHYLVSEILKELERRIYKFHESELKSASAYNAMLLAAQGGIRELLNQCLPFFWITFPIQFCRSTKKYSSIRRLREWCIPNLIPREREEEEKSILESLLSNRESSGNIKVINIMGTPGAGKTGFADVIYFNHKVREYFEVRAWVNVPYRASVSSVAKKILEAMSQEFIPSNDFDLLRIRLQDFLAGKKFLIVLDDCRIEDDSLLENWNILINSLEAAARGSAIILTANPDEDPLLVPPADRDNKGWQKKNAKALHVIQLSCGPYAFHEVQRRGASIFHKSVILRRDANKLSQDPWDVVSSPADRDNTERQKKNAKALHVIQLSCGPYAFREVQMCESARVPWNQLSLLFSTYKKADQDIEQAKKSHGLWNVVLSLPDRGNEEWQKKNALALYAIQLSCGPYAFPEVQKCETAKIAWNQLSLLSSTYKKIVQDIEKGEQDVGVVEEDRKDSNVIVDELFKVNGKIEKLYEHLKEGKWEEAKSCIDEDRNIPLLQSPSGRTILHIAVMVETNSLREEIVEKLIDLVSEKEQLLEKTENYGYTALALAATYTDSKRIAECMVSNCGNLLTVRSTDGEIPILLACENGHKEMTRYLYKKTPRDEFTKDKYHYGILLLARCIRAGIFDVALALLRRYPELPLTHENKELRPLYVLAQKPAVFSSGCQLKNWWQKSFYKILYVKDDIRKIIDDLHDAGGCENTSRVVLGKPLLFVQRSLLLVRRPLLFVYLLVQNLICQIFSAESGSFFSLESSSCAALQMRRELQLFKKVEKMADPTCKEAKNVYGKKPRDVFDETHEELVKAAPATVVRNDGPLLVENPPQRVIDGLASQAEVPLAQDVITPTRSEPPATLG</sequence>
<keyword evidence="2" id="KW-1185">Reference proteome</keyword>
<evidence type="ECO:0000313" key="2">
    <source>
        <dbReference type="Proteomes" id="UP000828941"/>
    </source>
</evidence>
<proteinExistence type="predicted"/>
<dbReference type="Proteomes" id="UP000828941">
    <property type="component" value="Chromosome 12"/>
</dbReference>